<dbReference type="AlphaFoldDB" id="A0A7J8RZI7"/>
<dbReference type="InterPro" id="IPR053151">
    <property type="entry name" value="RNase_H-like"/>
</dbReference>
<dbReference type="Pfam" id="PF13456">
    <property type="entry name" value="RVT_3"/>
    <property type="match status" value="1"/>
</dbReference>
<dbReference type="CDD" id="cd06222">
    <property type="entry name" value="RNase_H_like"/>
    <property type="match status" value="1"/>
</dbReference>
<dbReference type="Proteomes" id="UP000593561">
    <property type="component" value="Unassembled WGS sequence"/>
</dbReference>
<proteinExistence type="predicted"/>
<feature type="domain" description="RNase H type-1" evidence="1">
    <location>
        <begin position="50"/>
        <end position="113"/>
    </location>
</feature>
<dbReference type="GO" id="GO:0003676">
    <property type="term" value="F:nucleic acid binding"/>
    <property type="evidence" value="ECO:0007669"/>
    <property type="project" value="InterPro"/>
</dbReference>
<evidence type="ECO:0000313" key="3">
    <source>
        <dbReference type="Proteomes" id="UP000593561"/>
    </source>
</evidence>
<gene>
    <name evidence="2" type="ORF">Godav_028210</name>
</gene>
<comment type="caution">
    <text evidence="2">The sequence shown here is derived from an EMBL/GenBank/DDBJ whole genome shotgun (WGS) entry which is preliminary data.</text>
</comment>
<dbReference type="PANTHER" id="PTHR47723:SF24">
    <property type="entry name" value="RNASE H TYPE-1 DOMAIN-CONTAINING PROTEIN"/>
    <property type="match status" value="1"/>
</dbReference>
<dbReference type="GO" id="GO:0004523">
    <property type="term" value="F:RNA-DNA hybrid ribonuclease activity"/>
    <property type="evidence" value="ECO:0007669"/>
    <property type="project" value="InterPro"/>
</dbReference>
<dbReference type="PANTHER" id="PTHR47723">
    <property type="entry name" value="OS05G0353850 PROTEIN"/>
    <property type="match status" value="1"/>
</dbReference>
<evidence type="ECO:0000259" key="1">
    <source>
        <dbReference type="Pfam" id="PF13456"/>
    </source>
</evidence>
<dbReference type="Gene3D" id="3.30.420.10">
    <property type="entry name" value="Ribonuclease H-like superfamily/Ribonuclease H"/>
    <property type="match status" value="1"/>
</dbReference>
<organism evidence="2 3">
    <name type="scientific">Gossypium davidsonii</name>
    <name type="common">Davidson's cotton</name>
    <name type="synonym">Gossypium klotzschianum subsp. davidsonii</name>
    <dbReference type="NCBI Taxonomy" id="34287"/>
    <lineage>
        <taxon>Eukaryota</taxon>
        <taxon>Viridiplantae</taxon>
        <taxon>Streptophyta</taxon>
        <taxon>Embryophyta</taxon>
        <taxon>Tracheophyta</taxon>
        <taxon>Spermatophyta</taxon>
        <taxon>Magnoliopsida</taxon>
        <taxon>eudicotyledons</taxon>
        <taxon>Gunneridae</taxon>
        <taxon>Pentapetalae</taxon>
        <taxon>rosids</taxon>
        <taxon>malvids</taxon>
        <taxon>Malvales</taxon>
        <taxon>Malvaceae</taxon>
        <taxon>Malvoideae</taxon>
        <taxon>Gossypium</taxon>
    </lineage>
</organism>
<dbReference type="EMBL" id="JABFAC010000007">
    <property type="protein sequence ID" value="MBA0618950.1"/>
    <property type="molecule type" value="Genomic_DNA"/>
</dbReference>
<protein>
    <recommendedName>
        <fullName evidence="1">RNase H type-1 domain-containing protein</fullName>
    </recommendedName>
</protein>
<sequence length="114" mass="12621">MSYLSQSSQGIQSLATTLATCWSPPDHGWIKMNSDGVVSMNDDNASIGVLRIAWEKGYRQLEIECDNALLVESIFTGSAASSNLAELCLINVYLKRNWKTRICHIPRSQNMAAN</sequence>
<evidence type="ECO:0000313" key="2">
    <source>
        <dbReference type="EMBL" id="MBA0618950.1"/>
    </source>
</evidence>
<keyword evidence="3" id="KW-1185">Reference proteome</keyword>
<dbReference type="InterPro" id="IPR044730">
    <property type="entry name" value="RNase_H-like_dom_plant"/>
</dbReference>
<accession>A0A7J8RZI7</accession>
<name>A0A7J8RZI7_GOSDV</name>
<reference evidence="2 3" key="1">
    <citation type="journal article" date="2019" name="Genome Biol. Evol.">
        <title>Insights into the evolution of the New World diploid cottons (Gossypium, subgenus Houzingenia) based on genome sequencing.</title>
        <authorList>
            <person name="Grover C.E."/>
            <person name="Arick M.A. 2nd"/>
            <person name="Thrash A."/>
            <person name="Conover J.L."/>
            <person name="Sanders W.S."/>
            <person name="Peterson D.G."/>
            <person name="Frelichowski J.E."/>
            <person name="Scheffler J.A."/>
            <person name="Scheffler B.E."/>
            <person name="Wendel J.F."/>
        </authorList>
    </citation>
    <scope>NUCLEOTIDE SEQUENCE [LARGE SCALE GENOMIC DNA]</scope>
    <source>
        <strain evidence="2">27</strain>
        <tissue evidence="2">Leaf</tissue>
    </source>
</reference>
<dbReference type="InterPro" id="IPR036397">
    <property type="entry name" value="RNaseH_sf"/>
</dbReference>
<dbReference type="InterPro" id="IPR002156">
    <property type="entry name" value="RNaseH_domain"/>
</dbReference>